<dbReference type="AlphaFoldDB" id="A0A087T043"/>
<accession>A0A087T043</accession>
<gene>
    <name evidence="2" type="ORF">X975_24870</name>
</gene>
<keyword evidence="3" id="KW-1185">Reference proteome</keyword>
<protein>
    <submittedName>
        <fullName evidence="2">Uncharacterized protein</fullName>
    </submittedName>
</protein>
<name>A0A087T043_STEMI</name>
<evidence type="ECO:0000313" key="3">
    <source>
        <dbReference type="Proteomes" id="UP000054359"/>
    </source>
</evidence>
<evidence type="ECO:0000256" key="1">
    <source>
        <dbReference type="SAM" id="MobiDB-lite"/>
    </source>
</evidence>
<reference evidence="2 3" key="1">
    <citation type="submission" date="2013-11" db="EMBL/GenBank/DDBJ databases">
        <title>Genome sequencing of Stegodyphus mimosarum.</title>
        <authorList>
            <person name="Bechsgaard J."/>
        </authorList>
    </citation>
    <scope>NUCLEOTIDE SEQUENCE [LARGE SCALE GENOMIC DNA]</scope>
</reference>
<evidence type="ECO:0000313" key="2">
    <source>
        <dbReference type="EMBL" id="KFM58482.1"/>
    </source>
</evidence>
<sequence length="72" mass="8540">MSVEDESSNEVFLDFIGSCIRPHGFVYSEKVNVSDEKVQWEWMYNRHVLAKERDEEEQNENNKQSKKFVVGN</sequence>
<feature type="non-terminal residue" evidence="2">
    <location>
        <position position="72"/>
    </location>
</feature>
<proteinExistence type="predicted"/>
<dbReference type="Proteomes" id="UP000054359">
    <property type="component" value="Unassembled WGS sequence"/>
</dbReference>
<organism evidence="2 3">
    <name type="scientific">Stegodyphus mimosarum</name>
    <name type="common">African social velvet spider</name>
    <dbReference type="NCBI Taxonomy" id="407821"/>
    <lineage>
        <taxon>Eukaryota</taxon>
        <taxon>Metazoa</taxon>
        <taxon>Ecdysozoa</taxon>
        <taxon>Arthropoda</taxon>
        <taxon>Chelicerata</taxon>
        <taxon>Arachnida</taxon>
        <taxon>Araneae</taxon>
        <taxon>Araneomorphae</taxon>
        <taxon>Entelegynae</taxon>
        <taxon>Eresoidea</taxon>
        <taxon>Eresidae</taxon>
        <taxon>Stegodyphus</taxon>
    </lineage>
</organism>
<feature type="region of interest" description="Disordered" evidence="1">
    <location>
        <begin position="52"/>
        <end position="72"/>
    </location>
</feature>
<dbReference type="EMBL" id="KK112761">
    <property type="protein sequence ID" value="KFM58482.1"/>
    <property type="molecule type" value="Genomic_DNA"/>
</dbReference>